<dbReference type="Proteomes" id="UP000002366">
    <property type="component" value="Chromosome"/>
</dbReference>
<accession>D5ECL1</accession>
<dbReference type="InterPro" id="IPR000891">
    <property type="entry name" value="PYR_CT"/>
</dbReference>
<dbReference type="AlphaFoldDB" id="D5ECL1"/>
<gene>
    <name evidence="3" type="ordered locus">Amico_0146</name>
</gene>
<dbReference type="STRING" id="572547.Amico_0146"/>
<keyword evidence="1" id="KW-0464">Manganese</keyword>
<evidence type="ECO:0000259" key="2">
    <source>
        <dbReference type="PROSITE" id="PS50991"/>
    </source>
</evidence>
<keyword evidence="4" id="KW-1185">Reference proteome</keyword>
<dbReference type="SUPFAM" id="SSF51569">
    <property type="entry name" value="Aldolase"/>
    <property type="match status" value="1"/>
</dbReference>
<evidence type="ECO:0000313" key="3">
    <source>
        <dbReference type="EMBL" id="ADE56293.1"/>
    </source>
</evidence>
<dbReference type="HOGENOM" id="CLU_049173_0_0_0"/>
<organism evidence="3 4">
    <name type="scientific">Aminobacterium colombiense (strain DSM 12261 / ALA-1)</name>
    <dbReference type="NCBI Taxonomy" id="572547"/>
    <lineage>
        <taxon>Bacteria</taxon>
        <taxon>Thermotogati</taxon>
        <taxon>Synergistota</taxon>
        <taxon>Synergistia</taxon>
        <taxon>Synergistales</taxon>
        <taxon>Aminobacteriaceae</taxon>
        <taxon>Aminobacterium</taxon>
    </lineage>
</organism>
<dbReference type="Pfam" id="PF00682">
    <property type="entry name" value="HMGL-like"/>
    <property type="match status" value="1"/>
</dbReference>
<dbReference type="InterPro" id="IPR050073">
    <property type="entry name" value="2-IPM_HCS-like"/>
</dbReference>
<protein>
    <submittedName>
        <fullName evidence="3">Pyruvate carboxyltransferase</fullName>
    </submittedName>
</protein>
<proteinExistence type="predicted"/>
<dbReference type="PROSITE" id="PS50991">
    <property type="entry name" value="PYR_CT"/>
    <property type="match status" value="1"/>
</dbReference>
<dbReference type="Gene3D" id="3.20.20.70">
    <property type="entry name" value="Aldolase class I"/>
    <property type="match status" value="1"/>
</dbReference>
<dbReference type="EMBL" id="CP001997">
    <property type="protein sequence ID" value="ADE56293.1"/>
    <property type="molecule type" value="Genomic_DNA"/>
</dbReference>
<sequence>MVELLDCTLRDGGNVVGAGFPKELTEKIMKGLIDSNIKVIEYGHPSGLGGNKAGVKNAPLSDEEYLEIGSPYFSQAEVGMFCQPKHATISEIKLAAQKGLGFLRVGINAGDSAKAKDLIKEIRGCGIKVRTSLMKGYILPPDELAEEARSLERYGAQAVTIMDSAGYMLPDEVKKYVEAMIKKVSIPIGFHGHNNLGLAVANGLAALQAGATSIDCGVMGMARSVGNIPTEVFIAALLRSGESVEYDLFSLLSFIDKDLAQDLQHCYHNPNPPEQLILGLSGCHSSFLPLFKGVAEASSVDLYKLIINVSAQNMKAPTKELIEEFAKRL</sequence>
<dbReference type="KEGG" id="aco:Amico_0146"/>
<feature type="domain" description="Pyruvate carboxyltransferase" evidence="2">
    <location>
        <begin position="2"/>
        <end position="252"/>
    </location>
</feature>
<dbReference type="GO" id="GO:0009098">
    <property type="term" value="P:L-leucine biosynthetic process"/>
    <property type="evidence" value="ECO:0007669"/>
    <property type="project" value="TreeGrafter"/>
</dbReference>
<dbReference type="RefSeq" id="WP_013047559.1">
    <property type="nucleotide sequence ID" value="NC_014011.1"/>
</dbReference>
<evidence type="ECO:0000313" key="4">
    <source>
        <dbReference type="Proteomes" id="UP000002366"/>
    </source>
</evidence>
<dbReference type="NCBIfam" id="NF006049">
    <property type="entry name" value="PRK08195.1"/>
    <property type="match status" value="1"/>
</dbReference>
<reference evidence="3 4" key="1">
    <citation type="journal article" date="2010" name="Stand. Genomic Sci.">
        <title>Complete genome sequence of Aminobacterium colombiense type strain (ALA-1).</title>
        <authorList>
            <person name="Chertkov O."/>
            <person name="Sikorski J."/>
            <person name="Brambilla E."/>
            <person name="Lapidus A."/>
            <person name="Copeland A."/>
            <person name="Glavina Del Rio T."/>
            <person name="Nolan M."/>
            <person name="Lucas S."/>
            <person name="Tice H."/>
            <person name="Cheng J.F."/>
            <person name="Han C."/>
            <person name="Detter J.C."/>
            <person name="Bruce D."/>
            <person name="Tapia R."/>
            <person name="Goodwin L."/>
            <person name="Pitluck S."/>
            <person name="Liolios K."/>
            <person name="Ivanova N."/>
            <person name="Mavromatis K."/>
            <person name="Ovchinnikova G."/>
            <person name="Pati A."/>
            <person name="Chen A."/>
            <person name="Palaniappan K."/>
            <person name="Land M."/>
            <person name="Hauser L."/>
            <person name="Chang Y.J."/>
            <person name="Jeffries C.D."/>
            <person name="Spring S."/>
            <person name="Rohde M."/>
            <person name="Goker M."/>
            <person name="Bristow J."/>
            <person name="Eisen J.A."/>
            <person name="Markowitz V."/>
            <person name="Hugenholtz P."/>
            <person name="Kyrpides N.C."/>
            <person name="Klenk H.P."/>
        </authorList>
    </citation>
    <scope>NUCLEOTIDE SEQUENCE [LARGE SCALE GENOMIC DNA]</scope>
    <source>
        <strain evidence="4">DSM 12261 / ALA-1</strain>
    </source>
</reference>
<dbReference type="GO" id="GO:0003852">
    <property type="term" value="F:2-isopropylmalate synthase activity"/>
    <property type="evidence" value="ECO:0007669"/>
    <property type="project" value="TreeGrafter"/>
</dbReference>
<name>D5ECL1_AMICL</name>
<dbReference type="InterPro" id="IPR013785">
    <property type="entry name" value="Aldolase_TIM"/>
</dbReference>
<dbReference type="eggNOG" id="COG0119">
    <property type="taxonomic scope" value="Bacteria"/>
</dbReference>
<keyword evidence="3" id="KW-0670">Pyruvate</keyword>
<evidence type="ECO:0000256" key="1">
    <source>
        <dbReference type="ARBA" id="ARBA00023211"/>
    </source>
</evidence>
<keyword evidence="3" id="KW-0808">Transferase</keyword>
<dbReference type="PANTHER" id="PTHR10277">
    <property type="entry name" value="HOMOCITRATE SYNTHASE-RELATED"/>
    <property type="match status" value="1"/>
</dbReference>
<dbReference type="PANTHER" id="PTHR10277:SF9">
    <property type="entry name" value="2-ISOPROPYLMALATE SYNTHASE 1, CHLOROPLASTIC-RELATED"/>
    <property type="match status" value="1"/>
</dbReference>